<keyword evidence="2" id="KW-1185">Reference proteome</keyword>
<sequence length="95" mass="10666">MAKKHKRSLLVVPINSINKMDPNQWNALKVPSTDLVGVMELITEKYLVVLSISYGKWAAFDGVAKSNSEDHYDILATRVERVGYIKMDVIGLAFL</sequence>
<proteinExistence type="predicted"/>
<reference evidence="1 2" key="1">
    <citation type="submission" date="2024-01" db="EMBL/GenBank/DDBJ databases">
        <authorList>
            <person name="Waweru B."/>
        </authorList>
    </citation>
    <scope>NUCLEOTIDE SEQUENCE [LARGE SCALE GENOMIC DNA]</scope>
</reference>
<dbReference type="Proteomes" id="UP001314170">
    <property type="component" value="Unassembled WGS sequence"/>
</dbReference>
<dbReference type="AlphaFoldDB" id="A0AAV1SNA5"/>
<gene>
    <name evidence="1" type="ORF">DCAF_LOCUS25301</name>
</gene>
<accession>A0AAV1SNA5</accession>
<dbReference type="EMBL" id="CAWUPB010001195">
    <property type="protein sequence ID" value="CAK7354712.1"/>
    <property type="molecule type" value="Genomic_DNA"/>
</dbReference>
<evidence type="ECO:0000313" key="1">
    <source>
        <dbReference type="EMBL" id="CAK7354712.1"/>
    </source>
</evidence>
<comment type="caution">
    <text evidence="1">The sequence shown here is derived from an EMBL/GenBank/DDBJ whole genome shotgun (WGS) entry which is preliminary data.</text>
</comment>
<protein>
    <submittedName>
        <fullName evidence="1">Uncharacterized protein</fullName>
    </submittedName>
</protein>
<organism evidence="1 2">
    <name type="scientific">Dovyalis caffra</name>
    <dbReference type="NCBI Taxonomy" id="77055"/>
    <lineage>
        <taxon>Eukaryota</taxon>
        <taxon>Viridiplantae</taxon>
        <taxon>Streptophyta</taxon>
        <taxon>Embryophyta</taxon>
        <taxon>Tracheophyta</taxon>
        <taxon>Spermatophyta</taxon>
        <taxon>Magnoliopsida</taxon>
        <taxon>eudicotyledons</taxon>
        <taxon>Gunneridae</taxon>
        <taxon>Pentapetalae</taxon>
        <taxon>rosids</taxon>
        <taxon>fabids</taxon>
        <taxon>Malpighiales</taxon>
        <taxon>Salicaceae</taxon>
        <taxon>Flacourtieae</taxon>
        <taxon>Dovyalis</taxon>
    </lineage>
</organism>
<name>A0AAV1SNA5_9ROSI</name>
<evidence type="ECO:0000313" key="2">
    <source>
        <dbReference type="Proteomes" id="UP001314170"/>
    </source>
</evidence>